<comment type="caution">
    <text evidence="1">The sequence shown here is derived from an EMBL/GenBank/DDBJ whole genome shotgun (WGS) entry which is preliminary data.</text>
</comment>
<keyword evidence="2" id="KW-1185">Reference proteome</keyword>
<accession>A0A8J7L9I1</accession>
<evidence type="ECO:0000313" key="1">
    <source>
        <dbReference type="EMBL" id="MBH8564458.1"/>
    </source>
</evidence>
<sequence length="66" mass="7845">MRYETTYKDRQIIIKPTLAGDYIVIRSLGLSVKKMRHFPNATQALAWIKKAIDSNQFEGKDRVFWW</sequence>
<proteinExistence type="predicted"/>
<protein>
    <submittedName>
        <fullName evidence="1">Uncharacterized protein</fullName>
    </submittedName>
</protein>
<organism evidence="1 2">
    <name type="scientific">Amazonocrinis nigriterrae CENA67</name>
    <dbReference type="NCBI Taxonomy" id="2794033"/>
    <lineage>
        <taxon>Bacteria</taxon>
        <taxon>Bacillati</taxon>
        <taxon>Cyanobacteriota</taxon>
        <taxon>Cyanophyceae</taxon>
        <taxon>Nostocales</taxon>
        <taxon>Nostocaceae</taxon>
        <taxon>Amazonocrinis</taxon>
        <taxon>Amazonocrinis nigriterrae</taxon>
    </lineage>
</organism>
<evidence type="ECO:0000313" key="2">
    <source>
        <dbReference type="Proteomes" id="UP000632766"/>
    </source>
</evidence>
<name>A0A8J7L9I1_9NOST</name>
<dbReference type="AlphaFoldDB" id="A0A8J7L9I1"/>
<dbReference type="Proteomes" id="UP000632766">
    <property type="component" value="Unassembled WGS sequence"/>
</dbReference>
<dbReference type="EMBL" id="JAECZC010000043">
    <property type="protein sequence ID" value="MBH8564458.1"/>
    <property type="molecule type" value="Genomic_DNA"/>
</dbReference>
<gene>
    <name evidence="1" type="ORF">I8748_20110</name>
</gene>
<reference evidence="1 2" key="1">
    <citation type="journal article" date="2021" name="Int. J. Syst. Evol. Microbiol.">
        <title>Amazonocrinis nigriterrae gen. nov., sp. nov., Atlanticothrix silvestris gen. nov., sp. nov. and Dendronalium phyllosphericum gen. nov., sp. nov., nostocacean cyanobacteria from Brazilian environments.</title>
        <authorList>
            <person name="Alvarenga D.O."/>
            <person name="Andreote A.P.D."/>
            <person name="Branco L.H.Z."/>
            <person name="Delbaje E."/>
            <person name="Cruz R.B."/>
            <person name="Varani A.M."/>
            <person name="Fiore M.F."/>
        </authorList>
    </citation>
    <scope>NUCLEOTIDE SEQUENCE [LARGE SCALE GENOMIC DNA]</scope>
    <source>
        <strain evidence="1 2">CENA67</strain>
    </source>
</reference>
<dbReference type="RefSeq" id="WP_198126295.1">
    <property type="nucleotide sequence ID" value="NZ_JAECZC010000043.1"/>
</dbReference>